<comment type="function">
    <text evidence="12">Functions as a zinc transporter.</text>
</comment>
<feature type="compositionally biased region" description="Acidic residues" evidence="13">
    <location>
        <begin position="801"/>
        <end position="810"/>
    </location>
</feature>
<evidence type="ECO:0000256" key="13">
    <source>
        <dbReference type="SAM" id="MobiDB-lite"/>
    </source>
</evidence>
<dbReference type="GO" id="GO:0031410">
    <property type="term" value="C:cytoplasmic vesicle"/>
    <property type="evidence" value="ECO:0007669"/>
    <property type="project" value="TreeGrafter"/>
</dbReference>
<keyword evidence="4 12" id="KW-0813">Transport</keyword>
<evidence type="ECO:0000256" key="4">
    <source>
        <dbReference type="ARBA" id="ARBA00022448"/>
    </source>
</evidence>
<dbReference type="GO" id="GO:1904257">
    <property type="term" value="P:zinc ion import into Golgi lumen"/>
    <property type="evidence" value="ECO:0007669"/>
    <property type="project" value="TreeGrafter"/>
</dbReference>
<feature type="compositionally biased region" description="Low complexity" evidence="13">
    <location>
        <begin position="369"/>
        <end position="378"/>
    </location>
</feature>
<dbReference type="InterPro" id="IPR004130">
    <property type="entry name" value="Gpn"/>
</dbReference>
<dbReference type="Gene3D" id="1.20.1510.10">
    <property type="entry name" value="Cation efflux protein transmembrane domain"/>
    <property type="match status" value="1"/>
</dbReference>
<evidence type="ECO:0000256" key="5">
    <source>
        <dbReference type="ARBA" id="ARBA00022692"/>
    </source>
</evidence>
<dbReference type="InterPro" id="IPR027417">
    <property type="entry name" value="P-loop_NTPase"/>
</dbReference>
<keyword evidence="11 12" id="KW-0472">Membrane</keyword>
<name>A0AAD5BFF1_9ASCO</name>
<comment type="caution">
    <text evidence="12">Lacks conserved residue(s) required for the propagation of feature annotation.</text>
</comment>
<dbReference type="SUPFAM" id="SSF161111">
    <property type="entry name" value="Cation efflux protein transmembrane domain-like"/>
    <property type="match status" value="1"/>
</dbReference>
<evidence type="ECO:0000256" key="7">
    <source>
        <dbReference type="ARBA" id="ARBA00022801"/>
    </source>
</evidence>
<feature type="transmembrane region" description="Helical" evidence="12">
    <location>
        <begin position="217"/>
        <end position="237"/>
    </location>
</feature>
<evidence type="ECO:0000259" key="14">
    <source>
        <dbReference type="Pfam" id="PF01545"/>
    </source>
</evidence>
<evidence type="ECO:0000256" key="11">
    <source>
        <dbReference type="ARBA" id="ARBA00023136"/>
    </source>
</evidence>
<evidence type="ECO:0000256" key="12">
    <source>
        <dbReference type="RuleBase" id="RU369017"/>
    </source>
</evidence>
<dbReference type="AlphaFoldDB" id="A0AAD5BFF1"/>
<proteinExistence type="inferred from homology"/>
<feature type="domain" description="Cation efflux protein transmembrane" evidence="14">
    <location>
        <begin position="220"/>
        <end position="448"/>
    </location>
</feature>
<feature type="transmembrane region" description="Helical" evidence="12">
    <location>
        <begin position="44"/>
        <end position="63"/>
    </location>
</feature>
<reference evidence="15 16" key="1">
    <citation type="journal article" date="2022" name="DNA Res.">
        <title>Genome analysis of five recently described species of the CUG-Ser clade uncovers Candida theae as a new hybrid lineage with pathogenic potential in the Candida parapsilosis species complex.</title>
        <authorList>
            <person name="Mixao V."/>
            <person name="Del Olmo V."/>
            <person name="Hegedusova E."/>
            <person name="Saus E."/>
            <person name="Pryszcz L."/>
            <person name="Cillingova A."/>
            <person name="Nosek J."/>
            <person name="Gabaldon T."/>
        </authorList>
    </citation>
    <scope>NUCLEOTIDE SEQUENCE [LARGE SCALE GENOMIC DNA]</scope>
    <source>
        <strain evidence="15 16">CBS 12239</strain>
    </source>
</reference>
<evidence type="ECO:0000256" key="3">
    <source>
        <dbReference type="ARBA" id="ARBA00008873"/>
    </source>
</evidence>
<gene>
    <name evidence="15" type="ORF">KGF57_002494</name>
</gene>
<feature type="transmembrane region" description="Helical" evidence="12">
    <location>
        <begin position="110"/>
        <end position="134"/>
    </location>
</feature>
<dbReference type="FunFam" id="1.20.1510.10:FF:000014">
    <property type="entry name" value="Cation efflux protein/ zinc transporter"/>
    <property type="match status" value="1"/>
</dbReference>
<evidence type="ECO:0000256" key="2">
    <source>
        <dbReference type="ARBA" id="ARBA00005290"/>
    </source>
</evidence>
<dbReference type="Pfam" id="PF01545">
    <property type="entry name" value="Cation_efflux"/>
    <property type="match status" value="1"/>
</dbReference>
<evidence type="ECO:0000256" key="1">
    <source>
        <dbReference type="ARBA" id="ARBA00004141"/>
    </source>
</evidence>
<evidence type="ECO:0000256" key="10">
    <source>
        <dbReference type="ARBA" id="ARBA00023134"/>
    </source>
</evidence>
<dbReference type="InterPro" id="IPR058533">
    <property type="entry name" value="Cation_efflux_TM"/>
</dbReference>
<feature type="transmembrane region" description="Helical" evidence="12">
    <location>
        <begin position="146"/>
        <end position="165"/>
    </location>
</feature>
<dbReference type="EMBL" id="JAIHNG010000116">
    <property type="protein sequence ID" value="KAI5958649.1"/>
    <property type="molecule type" value="Genomic_DNA"/>
</dbReference>
<dbReference type="GO" id="GO:0005794">
    <property type="term" value="C:Golgi apparatus"/>
    <property type="evidence" value="ECO:0007669"/>
    <property type="project" value="TreeGrafter"/>
</dbReference>
<dbReference type="CDD" id="cd17872">
    <property type="entry name" value="GPN3"/>
    <property type="match status" value="1"/>
</dbReference>
<dbReference type="InterPro" id="IPR027469">
    <property type="entry name" value="Cation_efflux_TMD_sf"/>
</dbReference>
<organism evidence="15 16">
    <name type="scientific">Candida theae</name>
    <dbReference type="NCBI Taxonomy" id="1198502"/>
    <lineage>
        <taxon>Eukaryota</taxon>
        <taxon>Fungi</taxon>
        <taxon>Dikarya</taxon>
        <taxon>Ascomycota</taxon>
        <taxon>Saccharomycotina</taxon>
        <taxon>Pichiomycetes</taxon>
        <taxon>Debaryomycetaceae</taxon>
        <taxon>Candida/Lodderomyces clade</taxon>
        <taxon>Candida</taxon>
    </lineage>
</organism>
<dbReference type="RefSeq" id="XP_051609096.1">
    <property type="nucleotide sequence ID" value="XM_051751813.1"/>
</dbReference>
<feature type="transmembrane region" description="Helical" evidence="12">
    <location>
        <begin position="13"/>
        <end position="32"/>
    </location>
</feature>
<evidence type="ECO:0000313" key="15">
    <source>
        <dbReference type="EMBL" id="KAI5958649.1"/>
    </source>
</evidence>
<dbReference type="InterPro" id="IPR030228">
    <property type="entry name" value="Gpn3"/>
</dbReference>
<feature type="transmembrane region" description="Helical" evidence="12">
    <location>
        <begin position="391"/>
        <end position="411"/>
    </location>
</feature>
<comment type="similarity">
    <text evidence="3 12">Belongs to the cation diffusion facilitator (CDF) transporter (TC 2.A.4) family. SLC30A subfamily.</text>
</comment>
<dbReference type="PANTHER" id="PTHR45755:SF4">
    <property type="entry name" value="ZINC TRANSPORTER 7"/>
    <property type="match status" value="1"/>
</dbReference>
<keyword evidence="6" id="KW-0547">Nucleotide-binding</keyword>
<keyword evidence="16" id="KW-1185">Reference proteome</keyword>
<evidence type="ECO:0000256" key="9">
    <source>
        <dbReference type="ARBA" id="ARBA00023065"/>
    </source>
</evidence>
<comment type="caution">
    <text evidence="15">The sequence shown here is derived from an EMBL/GenBank/DDBJ whole genome shotgun (WGS) entry which is preliminary data.</text>
</comment>
<keyword evidence="7" id="KW-0378">Hydrolase</keyword>
<evidence type="ECO:0000313" key="16">
    <source>
        <dbReference type="Proteomes" id="UP001204833"/>
    </source>
</evidence>
<keyword evidence="12" id="KW-0256">Endoplasmic reticulum</keyword>
<dbReference type="SUPFAM" id="SSF52540">
    <property type="entry name" value="P-loop containing nucleoside triphosphate hydrolases"/>
    <property type="match status" value="1"/>
</dbReference>
<dbReference type="GO" id="GO:0005385">
    <property type="term" value="F:zinc ion transmembrane transporter activity"/>
    <property type="evidence" value="ECO:0007669"/>
    <property type="project" value="UniProtKB-UniRule"/>
</dbReference>
<protein>
    <recommendedName>
        <fullName evidence="12">Zinc transporter</fullName>
    </recommendedName>
</protein>
<evidence type="ECO:0000256" key="8">
    <source>
        <dbReference type="ARBA" id="ARBA00022989"/>
    </source>
</evidence>
<feature type="region of interest" description="Disordered" evidence="13">
    <location>
        <begin position="791"/>
        <end position="810"/>
    </location>
</feature>
<dbReference type="FunFam" id="3.40.50.300:FF:000552">
    <property type="entry name" value="GPN-loop GTPase 3"/>
    <property type="match status" value="1"/>
</dbReference>
<feature type="region of interest" description="Disordered" evidence="13">
    <location>
        <begin position="348"/>
        <end position="382"/>
    </location>
</feature>
<feature type="transmembrane region" description="Helical" evidence="12">
    <location>
        <begin position="324"/>
        <end position="342"/>
    </location>
</feature>
<dbReference type="InterPro" id="IPR002524">
    <property type="entry name" value="Cation_efflux"/>
</dbReference>
<keyword evidence="5 12" id="KW-0812">Transmembrane</keyword>
<dbReference type="GO" id="GO:0016787">
    <property type="term" value="F:hydrolase activity"/>
    <property type="evidence" value="ECO:0007669"/>
    <property type="project" value="UniProtKB-KW"/>
</dbReference>
<comment type="similarity">
    <text evidence="2">Belongs to the GPN-loop GTPase family.</text>
</comment>
<keyword evidence="9 12" id="KW-0406">Ion transport</keyword>
<dbReference type="GO" id="GO:0005525">
    <property type="term" value="F:GTP binding"/>
    <property type="evidence" value="ECO:0007669"/>
    <property type="project" value="UniProtKB-KW"/>
</dbReference>
<feature type="transmembrane region" description="Helical" evidence="12">
    <location>
        <begin position="69"/>
        <end position="89"/>
    </location>
</feature>
<dbReference type="Pfam" id="PF03029">
    <property type="entry name" value="ATP_bind_1"/>
    <property type="match status" value="1"/>
</dbReference>
<dbReference type="GO" id="GO:0006882">
    <property type="term" value="P:intracellular zinc ion homeostasis"/>
    <property type="evidence" value="ECO:0007669"/>
    <property type="project" value="InterPro"/>
</dbReference>
<comment type="subcellular location">
    <subcellularLocation>
        <location evidence="12">Endoplasmic reticulum membrane</location>
        <topology evidence="12">Multi-pass membrane protein</topology>
    </subcellularLocation>
    <subcellularLocation>
        <location evidence="1">Membrane</location>
        <topology evidence="1">Multi-pass membrane protein</topology>
    </subcellularLocation>
</comment>
<dbReference type="GeneID" id="76150553"/>
<dbReference type="GO" id="GO:0005789">
    <property type="term" value="C:endoplasmic reticulum membrane"/>
    <property type="evidence" value="ECO:0007669"/>
    <property type="project" value="UniProtKB-SubCell"/>
</dbReference>
<evidence type="ECO:0000256" key="6">
    <source>
        <dbReference type="ARBA" id="ARBA00022741"/>
    </source>
</evidence>
<keyword evidence="8 12" id="KW-1133">Transmembrane helix</keyword>
<dbReference type="Proteomes" id="UP001204833">
    <property type="component" value="Unassembled WGS sequence"/>
</dbReference>
<sequence>MNPSPNPQLGSEWPKTMIGLGYASIVLAFALLRGDVDHVSKLRLDKTVVSVALVMGGFIWLGLSRLSAGISFSMIAVNLITFTIGLVTFQEFSQLKNNGNARGSGGGAAAAAGAAAGGDTIQVLVLFFVGLSLVSSVLKYLVFQQFSFWSCIGDSVLALLIIPGLKSSQRFKSYVNGNINNIDGATTASGTTNSNTTGSVSSSSILSQVVKHQDTRAIFNFLLLNASFMIIQFLYSFRSKSLGLLSDSLHMLLDCLSLALGLVAGVLSKREIDNDSNFPLGWFHLENLAGFTNATLLIGISGSIMFEAVGRLINPVRLQRTNELIVVSVLGLLVNLVGVFAFNHGHSHGHSHSHASPQHDSSHSHSHTHSTASSSHTSNGDDSANDNMRGIFLHILADALGSVGVVISTILTNLFHWQGFDPIASFIIATLILASAIPLIKSTASSLLLKIPASQESVIRNTLHEISHVKGVKSFTTPRFWPSGGGAADTGGGGAAKINGYLHVQIYRGENSWYIKKQIERLFGENGGTFSNDVMVQVENDYDDLMGPAGAGKSTFCNSIIAHMQSIGRRAHIVNLDPAAEPTEFEFTIDIRDLISLQDVMEELDLGPNGGLIYCFEYLLQNLDWLDEEIGDYNDEYLIFDMPGQIELYTHIPVVPTIVQHLKSSLGFNLCACYLLESPFVIDSSKFFSGALSAMSAMVLLELPHINILSKVDLIKDEVSKRKLKQFLNPDPYLLAKQEDEINPQFTKMTKSIANLIDDFGMVQFLPLDCSKDSKSVENILSYIDDVTQWSEAQEPKEPNDEIEIPDDAF</sequence>
<dbReference type="PANTHER" id="PTHR45755">
    <property type="match status" value="1"/>
</dbReference>
<dbReference type="NCBIfam" id="TIGR01297">
    <property type="entry name" value="CDF"/>
    <property type="match status" value="1"/>
</dbReference>
<feature type="transmembrane region" description="Helical" evidence="12">
    <location>
        <begin position="423"/>
        <end position="440"/>
    </location>
</feature>
<accession>A0AAD5BFF1</accession>
<feature type="transmembrane region" description="Helical" evidence="12">
    <location>
        <begin position="288"/>
        <end position="312"/>
    </location>
</feature>
<dbReference type="Gene3D" id="3.40.50.300">
    <property type="entry name" value="P-loop containing nucleotide triphosphate hydrolases"/>
    <property type="match status" value="1"/>
</dbReference>
<dbReference type="InterPro" id="IPR045316">
    <property type="entry name" value="Msc2-like"/>
</dbReference>
<keyword evidence="10" id="KW-0342">GTP-binding</keyword>